<proteinExistence type="predicted"/>
<comment type="caution">
    <text evidence="3">The sequence shown here is derived from an EMBL/GenBank/DDBJ whole genome shotgun (WGS) entry which is preliminary data.</text>
</comment>
<gene>
    <name evidence="3" type="ORF">K8V56_15250</name>
</gene>
<feature type="region of interest" description="Disordered" evidence="2">
    <location>
        <begin position="1"/>
        <end position="22"/>
    </location>
</feature>
<evidence type="ECO:0000313" key="3">
    <source>
        <dbReference type="EMBL" id="HJF33116.1"/>
    </source>
</evidence>
<evidence type="ECO:0000313" key="4">
    <source>
        <dbReference type="Proteomes" id="UP000698173"/>
    </source>
</evidence>
<evidence type="ECO:0000256" key="1">
    <source>
        <dbReference type="SAM" id="Coils"/>
    </source>
</evidence>
<reference evidence="3" key="2">
    <citation type="submission" date="2021-09" db="EMBL/GenBank/DDBJ databases">
        <authorList>
            <person name="Gilroy R."/>
        </authorList>
    </citation>
    <scope>NUCLEOTIDE SEQUENCE</scope>
    <source>
        <strain evidence="3">CHK171-7178</strain>
    </source>
</reference>
<name>A0A921KEQ1_SPOPS</name>
<dbReference type="AlphaFoldDB" id="A0A921KEQ1"/>
<accession>A0A921KEQ1</accession>
<dbReference type="EMBL" id="DYWT01000244">
    <property type="protein sequence ID" value="HJF33116.1"/>
    <property type="molecule type" value="Genomic_DNA"/>
</dbReference>
<dbReference type="Proteomes" id="UP000698173">
    <property type="component" value="Unassembled WGS sequence"/>
</dbReference>
<evidence type="ECO:0008006" key="5">
    <source>
        <dbReference type="Google" id="ProtNLM"/>
    </source>
</evidence>
<keyword evidence="1" id="KW-0175">Coiled coil</keyword>
<organism evidence="3 4">
    <name type="scientific">Sporosarcina psychrophila</name>
    <name type="common">Bacillus psychrophilus</name>
    <dbReference type="NCBI Taxonomy" id="1476"/>
    <lineage>
        <taxon>Bacteria</taxon>
        <taxon>Bacillati</taxon>
        <taxon>Bacillota</taxon>
        <taxon>Bacilli</taxon>
        <taxon>Bacillales</taxon>
        <taxon>Caryophanaceae</taxon>
        <taxon>Sporosarcina</taxon>
    </lineage>
</organism>
<evidence type="ECO:0000256" key="2">
    <source>
        <dbReference type="SAM" id="MobiDB-lite"/>
    </source>
</evidence>
<sequence>MAKDSDTSWKKDNPSTFLGNSVQKADRAVKQAMSHPEEIAVEHAFNSISRAEKAFLHAEQHNEQANSVQQNKEQLDLMKQQLNDVQGIVEEQ</sequence>
<protein>
    <recommendedName>
        <fullName evidence="5">DUF2564 family protein</fullName>
    </recommendedName>
</protein>
<feature type="coiled-coil region" evidence="1">
    <location>
        <begin position="58"/>
        <end position="85"/>
    </location>
</feature>
<feature type="compositionally biased region" description="Basic and acidic residues" evidence="2">
    <location>
        <begin position="1"/>
        <end position="13"/>
    </location>
</feature>
<reference evidence="3" key="1">
    <citation type="journal article" date="2021" name="PeerJ">
        <title>Extensive microbial diversity within the chicken gut microbiome revealed by metagenomics and culture.</title>
        <authorList>
            <person name="Gilroy R."/>
            <person name="Ravi A."/>
            <person name="Getino M."/>
            <person name="Pursley I."/>
            <person name="Horton D.L."/>
            <person name="Alikhan N.F."/>
            <person name="Baker D."/>
            <person name="Gharbi K."/>
            <person name="Hall N."/>
            <person name="Watson M."/>
            <person name="Adriaenssens E.M."/>
            <person name="Foster-Nyarko E."/>
            <person name="Jarju S."/>
            <person name="Secka A."/>
            <person name="Antonio M."/>
            <person name="Oren A."/>
            <person name="Chaudhuri R.R."/>
            <person name="La Ragione R."/>
            <person name="Hildebrand F."/>
            <person name="Pallen M.J."/>
        </authorList>
    </citation>
    <scope>NUCLEOTIDE SEQUENCE</scope>
    <source>
        <strain evidence="3">CHK171-7178</strain>
    </source>
</reference>